<dbReference type="PANTHER" id="PTHR14614">
    <property type="entry name" value="HEPATOCELLULAR CARCINOMA-ASSOCIATED ANTIGEN"/>
    <property type="match status" value="1"/>
</dbReference>
<sequence length="473" mass="51000">MNADLGAQLLAAARVGDVNDLQELCANATVETVNFQDEHSGNTALHMACANGHITSVQLLLSRGAKHVANASGNSPLHWAVQNKHLDVVKLLLTHFADNIDVLARNAFGRGCVTEAFQAENTDIVALLLEHSSASDDKLAAGSGLATGDSKLTIEGEDDDVEPCSSKKQPKIIQETVLDFDFGATPILHARELALDMEKSAFGTTAEEDITGVSIWSASLILSRWVLADGALFAGKSVCELGAGCGVSGVATYLYTDAASVVLTDLYQHTVDNLHYNATLNRLDESAAVRGCHECGTLQRFTTDNPDGKLLLCGRCRHAAYCSRDCQKAAWKGHKGQCKQWQVSPPPSTTHKKTLDVKAVDWAKPNTYGPSGAFDVVIGSDLVYHKDIVPILAQVVDAILAPRGKFLHVASTQRDSLVEFKEAMDARGFTCHAQVVPDAFKVNPLVGTNATNLFDLHFNEMEDTYCMYTFTKP</sequence>
<dbReference type="Pfam" id="PF10294">
    <property type="entry name" value="Methyltransf_16"/>
    <property type="match status" value="2"/>
</dbReference>
<dbReference type="Gene3D" id="1.25.40.20">
    <property type="entry name" value="Ankyrin repeat-containing domain"/>
    <property type="match status" value="1"/>
</dbReference>
<dbReference type="Gene3D" id="3.40.50.150">
    <property type="entry name" value="Vaccinia Virus protein VP39"/>
    <property type="match status" value="1"/>
</dbReference>
<dbReference type="RefSeq" id="XP_009830106.1">
    <property type="nucleotide sequence ID" value="XM_009831804.1"/>
</dbReference>
<evidence type="ECO:0000313" key="7">
    <source>
        <dbReference type="EMBL" id="ETV80182.1"/>
    </source>
</evidence>
<evidence type="ECO:0000259" key="6">
    <source>
        <dbReference type="PROSITE" id="PS50865"/>
    </source>
</evidence>
<dbReference type="Pfam" id="PF01753">
    <property type="entry name" value="zf-MYND"/>
    <property type="match status" value="1"/>
</dbReference>
<dbReference type="AlphaFoldDB" id="W4GKJ2"/>
<dbReference type="InterPro" id="IPR019410">
    <property type="entry name" value="Methyltransf_16"/>
</dbReference>
<dbReference type="GO" id="GO:0008270">
    <property type="term" value="F:zinc ion binding"/>
    <property type="evidence" value="ECO:0007669"/>
    <property type="project" value="UniProtKB-KW"/>
</dbReference>
<keyword evidence="4" id="KW-0040">ANK repeat</keyword>
<dbReference type="SUPFAM" id="SSF48403">
    <property type="entry name" value="Ankyrin repeat"/>
    <property type="match status" value="1"/>
</dbReference>
<keyword evidence="2 5" id="KW-0863">Zinc-finger</keyword>
<dbReference type="PANTHER" id="PTHR14614:SF132">
    <property type="entry name" value="PROTEIN-LYSINE METHYLTRANSFERASE C42C1.13"/>
    <property type="match status" value="1"/>
</dbReference>
<feature type="repeat" description="ANK" evidence="4">
    <location>
        <begin position="40"/>
        <end position="65"/>
    </location>
</feature>
<protein>
    <recommendedName>
        <fullName evidence="6">MYND-type domain-containing protein</fullName>
    </recommendedName>
</protein>
<proteinExistence type="predicted"/>
<dbReference type="PROSITE" id="PS50297">
    <property type="entry name" value="ANK_REP_REGION"/>
    <property type="match status" value="2"/>
</dbReference>
<keyword evidence="1" id="KW-0479">Metal-binding</keyword>
<evidence type="ECO:0000256" key="4">
    <source>
        <dbReference type="PROSITE-ProRule" id="PRU00023"/>
    </source>
</evidence>
<dbReference type="STRING" id="112090.W4GKJ2"/>
<evidence type="ECO:0000256" key="2">
    <source>
        <dbReference type="ARBA" id="ARBA00022771"/>
    </source>
</evidence>
<dbReference type="InterPro" id="IPR036770">
    <property type="entry name" value="Ankyrin_rpt-contain_sf"/>
</dbReference>
<name>W4GKJ2_APHAT</name>
<accession>W4GKJ2</accession>
<dbReference type="VEuPathDB" id="FungiDB:H257_06544"/>
<organism evidence="7">
    <name type="scientific">Aphanomyces astaci</name>
    <name type="common">Crayfish plague agent</name>
    <dbReference type="NCBI Taxonomy" id="112090"/>
    <lineage>
        <taxon>Eukaryota</taxon>
        <taxon>Sar</taxon>
        <taxon>Stramenopiles</taxon>
        <taxon>Oomycota</taxon>
        <taxon>Saprolegniomycetes</taxon>
        <taxon>Saprolegniales</taxon>
        <taxon>Verrucalvaceae</taxon>
        <taxon>Aphanomyces</taxon>
    </lineage>
</organism>
<dbReference type="InterPro" id="IPR002893">
    <property type="entry name" value="Znf_MYND"/>
</dbReference>
<dbReference type="Gene3D" id="6.10.140.2220">
    <property type="match status" value="1"/>
</dbReference>
<feature type="repeat" description="ANK" evidence="4">
    <location>
        <begin position="72"/>
        <end position="98"/>
    </location>
</feature>
<evidence type="ECO:0000256" key="1">
    <source>
        <dbReference type="ARBA" id="ARBA00022723"/>
    </source>
</evidence>
<dbReference type="OrthoDB" id="46564at2759"/>
<dbReference type="Pfam" id="PF12796">
    <property type="entry name" value="Ank_2"/>
    <property type="match status" value="1"/>
</dbReference>
<dbReference type="PROSITE" id="PS01360">
    <property type="entry name" value="ZF_MYND_1"/>
    <property type="match status" value="1"/>
</dbReference>
<dbReference type="InterPro" id="IPR002110">
    <property type="entry name" value="Ankyrin_rpt"/>
</dbReference>
<dbReference type="GeneID" id="20808540"/>
<dbReference type="SUPFAM" id="SSF144232">
    <property type="entry name" value="HIT/MYND zinc finger-like"/>
    <property type="match status" value="1"/>
</dbReference>
<dbReference type="PROSITE" id="PS50088">
    <property type="entry name" value="ANK_REPEAT"/>
    <property type="match status" value="2"/>
</dbReference>
<keyword evidence="3" id="KW-0862">Zinc</keyword>
<dbReference type="InterPro" id="IPR029063">
    <property type="entry name" value="SAM-dependent_MTases_sf"/>
</dbReference>
<evidence type="ECO:0000256" key="3">
    <source>
        <dbReference type="ARBA" id="ARBA00022833"/>
    </source>
</evidence>
<gene>
    <name evidence="7" type="ORF">H257_06544</name>
</gene>
<feature type="domain" description="MYND-type" evidence="6">
    <location>
        <begin position="292"/>
        <end position="338"/>
    </location>
</feature>
<dbReference type="EMBL" id="KI913126">
    <property type="protein sequence ID" value="ETV80182.1"/>
    <property type="molecule type" value="Genomic_DNA"/>
</dbReference>
<reference evidence="7" key="1">
    <citation type="submission" date="2013-12" db="EMBL/GenBank/DDBJ databases">
        <title>The Genome Sequence of Aphanomyces astaci APO3.</title>
        <authorList>
            <consortium name="The Broad Institute Genomics Platform"/>
            <person name="Russ C."/>
            <person name="Tyler B."/>
            <person name="van West P."/>
            <person name="Dieguez-Uribeondo J."/>
            <person name="Young S.K."/>
            <person name="Zeng Q."/>
            <person name="Gargeya S."/>
            <person name="Fitzgerald M."/>
            <person name="Abouelleil A."/>
            <person name="Alvarado L."/>
            <person name="Chapman S.B."/>
            <person name="Gainer-Dewar J."/>
            <person name="Goldberg J."/>
            <person name="Griggs A."/>
            <person name="Gujja S."/>
            <person name="Hansen M."/>
            <person name="Howarth C."/>
            <person name="Imamovic A."/>
            <person name="Ireland A."/>
            <person name="Larimer J."/>
            <person name="McCowan C."/>
            <person name="Murphy C."/>
            <person name="Pearson M."/>
            <person name="Poon T.W."/>
            <person name="Priest M."/>
            <person name="Roberts A."/>
            <person name="Saif S."/>
            <person name="Shea T."/>
            <person name="Sykes S."/>
            <person name="Wortman J."/>
            <person name="Nusbaum C."/>
            <person name="Birren B."/>
        </authorList>
    </citation>
    <scope>NUCLEOTIDE SEQUENCE [LARGE SCALE GENOMIC DNA]</scope>
    <source>
        <strain evidence="7">APO3</strain>
    </source>
</reference>
<dbReference type="PROSITE" id="PS50865">
    <property type="entry name" value="ZF_MYND_2"/>
    <property type="match status" value="1"/>
</dbReference>
<dbReference type="SUPFAM" id="SSF53335">
    <property type="entry name" value="S-adenosyl-L-methionine-dependent methyltransferases"/>
    <property type="match status" value="1"/>
</dbReference>
<evidence type="ECO:0000256" key="5">
    <source>
        <dbReference type="PROSITE-ProRule" id="PRU00134"/>
    </source>
</evidence>
<dbReference type="SMART" id="SM00248">
    <property type="entry name" value="ANK"/>
    <property type="match status" value="3"/>
</dbReference>